<dbReference type="GO" id="GO:0005737">
    <property type="term" value="C:cytoplasm"/>
    <property type="evidence" value="ECO:0007669"/>
    <property type="project" value="TreeGrafter"/>
</dbReference>
<evidence type="ECO:0000259" key="3">
    <source>
        <dbReference type="PROSITE" id="PS51194"/>
    </source>
</evidence>
<sequence>MNEWARADWRDCVGDHDVLVGTPAVFLNALSKDFIQMSDIALLIFDECHQAVGKSPMASIMKEFYWRAKHGNSDVPRILGLTASILHGKLKGIENKRRKLETILDAAVYKPPSYALSEDDTLKKYERVQSKSCGFDVDQVQLQLRECFVRFSDRLKQSSRIRVHSGKAFASGIYVVVQSGMCALAHYMGECILYQLQREEELRLERMAAASTAEFAERMTGRDTAVELTKSAAEAELTTMKRFFLNERRKFKEVAAILLSDEDVLPQLVPQFTPKCLDLLDILETHLAPREVPHGTSSDSAEEHMSSGSKSLSAQPRGLAIVFVERVALTWPLAHAITQYFTQKSLGLKAEPVSGSQGMCAKEREAALTKFKQGEVHVLVATAALEEGIDVADCRLIVRYSEFQTTKSHIQGSGRARRSDAKLFYFENDPQEEMAKEKLMAECAQNVSLELLPATARYTWKQSLFGCISELLKSSDRLQQLKSRRLHRNHYHRLRP</sequence>
<reference evidence="4" key="1">
    <citation type="submission" date="2021-01" db="EMBL/GenBank/DDBJ databases">
        <authorList>
            <person name="Corre E."/>
            <person name="Pelletier E."/>
            <person name="Niang G."/>
            <person name="Scheremetjew M."/>
            <person name="Finn R."/>
            <person name="Kale V."/>
            <person name="Holt S."/>
            <person name="Cochrane G."/>
            <person name="Meng A."/>
            <person name="Brown T."/>
            <person name="Cohen L."/>
        </authorList>
    </citation>
    <scope>NUCLEOTIDE SEQUENCE</scope>
    <source>
        <strain evidence="4">CCMP645</strain>
    </source>
</reference>
<dbReference type="Pfam" id="PF00271">
    <property type="entry name" value="Helicase_C"/>
    <property type="match status" value="1"/>
</dbReference>
<evidence type="ECO:0008006" key="6">
    <source>
        <dbReference type="Google" id="ProtNLM"/>
    </source>
</evidence>
<feature type="region of interest" description="Disordered" evidence="1">
    <location>
        <begin position="291"/>
        <end position="312"/>
    </location>
</feature>
<dbReference type="InterPro" id="IPR027417">
    <property type="entry name" value="P-loop_NTPase"/>
</dbReference>
<evidence type="ECO:0000313" key="4">
    <source>
        <dbReference type="EMBL" id="CAE0786075.1"/>
    </source>
</evidence>
<dbReference type="InterPro" id="IPR001650">
    <property type="entry name" value="Helicase_C-like"/>
</dbReference>
<gene>
    <name evidence="4" type="ORF">PCAR00345_LOCUS38783</name>
    <name evidence="5" type="ORF">PCAR00345_LOCUS38784</name>
</gene>
<dbReference type="InterPro" id="IPR014001">
    <property type="entry name" value="Helicase_ATP-bd"/>
</dbReference>
<dbReference type="EMBL" id="HBIZ01062636">
    <property type="protein sequence ID" value="CAE0786075.1"/>
    <property type="molecule type" value="Transcribed_RNA"/>
</dbReference>
<evidence type="ECO:0000313" key="5">
    <source>
        <dbReference type="EMBL" id="CAE0786076.1"/>
    </source>
</evidence>
<protein>
    <recommendedName>
        <fullName evidence="6">RNA helicase</fullName>
    </recommendedName>
</protein>
<dbReference type="PANTHER" id="PTHR14074:SF16">
    <property type="entry name" value="ANTIVIRAL INNATE IMMUNE RESPONSE RECEPTOR RIG-I"/>
    <property type="match status" value="1"/>
</dbReference>
<dbReference type="Gene3D" id="3.40.50.300">
    <property type="entry name" value="P-loop containing nucleotide triphosphate hydrolases"/>
    <property type="match status" value="2"/>
</dbReference>
<organism evidence="4">
    <name type="scientific">Chrysotila carterae</name>
    <name type="common">Marine alga</name>
    <name type="synonym">Syracosphaera carterae</name>
    <dbReference type="NCBI Taxonomy" id="13221"/>
    <lineage>
        <taxon>Eukaryota</taxon>
        <taxon>Haptista</taxon>
        <taxon>Haptophyta</taxon>
        <taxon>Prymnesiophyceae</taxon>
        <taxon>Isochrysidales</taxon>
        <taxon>Isochrysidaceae</taxon>
        <taxon>Chrysotila</taxon>
    </lineage>
</organism>
<proteinExistence type="predicted"/>
<name>A0A6T0E1R0_CHRCT</name>
<dbReference type="PANTHER" id="PTHR14074">
    <property type="entry name" value="HELICASE WITH DEATH DOMAIN-RELATED"/>
    <property type="match status" value="1"/>
</dbReference>
<dbReference type="PROSITE" id="PS51194">
    <property type="entry name" value="HELICASE_CTER"/>
    <property type="match status" value="1"/>
</dbReference>
<evidence type="ECO:0000256" key="1">
    <source>
        <dbReference type="SAM" id="MobiDB-lite"/>
    </source>
</evidence>
<evidence type="ECO:0000259" key="2">
    <source>
        <dbReference type="PROSITE" id="PS51192"/>
    </source>
</evidence>
<dbReference type="AlphaFoldDB" id="A0A6T0E1R0"/>
<dbReference type="SUPFAM" id="SSF52540">
    <property type="entry name" value="P-loop containing nucleoside triphosphate hydrolases"/>
    <property type="match status" value="1"/>
</dbReference>
<dbReference type="EMBL" id="HBIZ01062637">
    <property type="protein sequence ID" value="CAE0786076.1"/>
    <property type="molecule type" value="Transcribed_RNA"/>
</dbReference>
<feature type="domain" description="Helicase C-terminal" evidence="3">
    <location>
        <begin position="300"/>
        <end position="455"/>
    </location>
</feature>
<dbReference type="SMART" id="SM00490">
    <property type="entry name" value="HELICc"/>
    <property type="match status" value="1"/>
</dbReference>
<feature type="domain" description="Helicase ATP-binding" evidence="2">
    <location>
        <begin position="1"/>
        <end position="103"/>
    </location>
</feature>
<dbReference type="InterPro" id="IPR051363">
    <property type="entry name" value="RLR_Helicase"/>
</dbReference>
<accession>A0A6T0E1R0</accession>
<dbReference type="PROSITE" id="PS51192">
    <property type="entry name" value="HELICASE_ATP_BIND_1"/>
    <property type="match status" value="1"/>
</dbReference>